<evidence type="ECO:0000313" key="9">
    <source>
        <dbReference type="Proteomes" id="UP000216947"/>
    </source>
</evidence>
<dbReference type="FunFam" id="1.10.150.120:FF:000003">
    <property type="entry name" value="Carbon monoxide dehydrogenase, small subunit"/>
    <property type="match status" value="1"/>
</dbReference>
<dbReference type="InterPro" id="IPR052914">
    <property type="entry name" value="Aldehyde_Oxdr_Iron-Sulfur"/>
</dbReference>
<proteinExistence type="predicted"/>
<evidence type="ECO:0000259" key="7">
    <source>
        <dbReference type="PROSITE" id="PS51085"/>
    </source>
</evidence>
<organism evidence="8 9">
    <name type="scientific">Bordetella genomosp. 7</name>
    <dbReference type="NCBI Taxonomy" id="1416805"/>
    <lineage>
        <taxon>Bacteria</taxon>
        <taxon>Pseudomonadati</taxon>
        <taxon>Pseudomonadota</taxon>
        <taxon>Betaproteobacteria</taxon>
        <taxon>Burkholderiales</taxon>
        <taxon>Alcaligenaceae</taxon>
        <taxon>Bordetella</taxon>
    </lineage>
</organism>
<protein>
    <submittedName>
        <fullName evidence="8">(2Fe-2S)-binding protein</fullName>
    </submittedName>
</protein>
<dbReference type="Gene3D" id="1.10.150.120">
    <property type="entry name" value="[2Fe-2S]-binding domain"/>
    <property type="match status" value="1"/>
</dbReference>
<dbReference type="CDD" id="cd00207">
    <property type="entry name" value="fer2"/>
    <property type="match status" value="1"/>
</dbReference>
<keyword evidence="3" id="KW-0560">Oxidoreductase</keyword>
<dbReference type="PROSITE" id="PS51085">
    <property type="entry name" value="2FE2S_FER_2"/>
    <property type="match status" value="1"/>
</dbReference>
<dbReference type="Pfam" id="PF00111">
    <property type="entry name" value="Fer2"/>
    <property type="match status" value="1"/>
</dbReference>
<dbReference type="Gene3D" id="3.10.20.30">
    <property type="match status" value="1"/>
</dbReference>
<dbReference type="PROSITE" id="PS00197">
    <property type="entry name" value="2FE2S_FER_1"/>
    <property type="match status" value="1"/>
</dbReference>
<dbReference type="InterPro" id="IPR006058">
    <property type="entry name" value="2Fe2S_fd_BS"/>
</dbReference>
<accession>A0A261QYE1</accession>
<dbReference type="SUPFAM" id="SSF54292">
    <property type="entry name" value="2Fe-2S ferredoxin-like"/>
    <property type="match status" value="1"/>
</dbReference>
<dbReference type="GO" id="GO:0042597">
    <property type="term" value="C:periplasmic space"/>
    <property type="evidence" value="ECO:0007669"/>
    <property type="project" value="TreeGrafter"/>
</dbReference>
<keyword evidence="9" id="KW-1185">Reference proteome</keyword>
<dbReference type="InterPro" id="IPR002888">
    <property type="entry name" value="2Fe-2S-bd"/>
</dbReference>
<evidence type="ECO:0000256" key="5">
    <source>
        <dbReference type="ARBA" id="ARBA00023014"/>
    </source>
</evidence>
<dbReference type="GO" id="GO:0046872">
    <property type="term" value="F:metal ion binding"/>
    <property type="evidence" value="ECO:0007669"/>
    <property type="project" value="UniProtKB-KW"/>
</dbReference>
<keyword evidence="1" id="KW-0001">2Fe-2S</keyword>
<dbReference type="InterPro" id="IPR012675">
    <property type="entry name" value="Beta-grasp_dom_sf"/>
</dbReference>
<sequence length="169" mass="17742">MPHPSADASASVAHPEAVTTTLRVNGQACTLTLDPRASLLDTLRETLHLTGTKKGCDHGQCGACTVHMDGRRVNACLVLAVCAGGRDITTIEGLGTEASPHPLQTAFVEHDGYQCGYCTAGQIMSAAALLDEPCGDHDDDVRELMSGNICRCGAYSNIVAAIQHVRGNR</sequence>
<evidence type="ECO:0000256" key="3">
    <source>
        <dbReference type="ARBA" id="ARBA00023002"/>
    </source>
</evidence>
<keyword evidence="4" id="KW-0408">Iron</keyword>
<dbReference type="Pfam" id="PF01799">
    <property type="entry name" value="Fer2_2"/>
    <property type="match status" value="1"/>
</dbReference>
<evidence type="ECO:0000256" key="6">
    <source>
        <dbReference type="ARBA" id="ARBA00034078"/>
    </source>
</evidence>
<gene>
    <name evidence="8" type="ORF">CAL19_14745</name>
</gene>
<dbReference type="AlphaFoldDB" id="A0A261QYE1"/>
<reference evidence="9" key="1">
    <citation type="submission" date="2017-05" db="EMBL/GenBank/DDBJ databases">
        <title>Complete and WGS of Bordetella genogroups.</title>
        <authorList>
            <person name="Spilker T."/>
            <person name="Lipuma J."/>
        </authorList>
    </citation>
    <scope>NUCLEOTIDE SEQUENCE [LARGE SCALE GENOMIC DNA]</scope>
    <source>
        <strain evidence="9">AU18089</strain>
    </source>
</reference>
<keyword evidence="2" id="KW-0479">Metal-binding</keyword>
<name>A0A261QYE1_9BORD</name>
<feature type="domain" description="2Fe-2S ferredoxin-type" evidence="7">
    <location>
        <begin position="18"/>
        <end position="94"/>
    </location>
</feature>
<dbReference type="PANTHER" id="PTHR45331:SF1">
    <property type="entry name" value="ALDEHYDE OXIDOREDUCTASE IRON-SULFUR-BINDING SUBUNIT PAOA"/>
    <property type="match status" value="1"/>
</dbReference>
<dbReference type="InterPro" id="IPR036010">
    <property type="entry name" value="2Fe-2S_ferredoxin-like_sf"/>
</dbReference>
<evidence type="ECO:0000313" key="8">
    <source>
        <dbReference type="EMBL" id="OZI17103.1"/>
    </source>
</evidence>
<dbReference type="Proteomes" id="UP000216947">
    <property type="component" value="Unassembled WGS sequence"/>
</dbReference>
<dbReference type="GO" id="GO:0016903">
    <property type="term" value="F:oxidoreductase activity, acting on the aldehyde or oxo group of donors"/>
    <property type="evidence" value="ECO:0007669"/>
    <property type="project" value="TreeGrafter"/>
</dbReference>
<dbReference type="GO" id="GO:0051537">
    <property type="term" value="F:2 iron, 2 sulfur cluster binding"/>
    <property type="evidence" value="ECO:0007669"/>
    <property type="project" value="UniProtKB-KW"/>
</dbReference>
<dbReference type="InterPro" id="IPR001041">
    <property type="entry name" value="2Fe-2S_ferredoxin-type"/>
</dbReference>
<evidence type="ECO:0000256" key="1">
    <source>
        <dbReference type="ARBA" id="ARBA00022714"/>
    </source>
</evidence>
<evidence type="ECO:0000256" key="4">
    <source>
        <dbReference type="ARBA" id="ARBA00023004"/>
    </source>
</evidence>
<comment type="cofactor">
    <cofactor evidence="6">
        <name>[2Fe-2S] cluster</name>
        <dbReference type="ChEBI" id="CHEBI:190135"/>
    </cofactor>
</comment>
<dbReference type="OrthoDB" id="9179439at2"/>
<dbReference type="RefSeq" id="WP_051423711.1">
    <property type="nucleotide sequence ID" value="NZ_NEVI01000019.1"/>
</dbReference>
<dbReference type="SUPFAM" id="SSF47741">
    <property type="entry name" value="CO dehydrogenase ISP C-domain like"/>
    <property type="match status" value="1"/>
</dbReference>
<comment type="caution">
    <text evidence="8">The sequence shown here is derived from an EMBL/GenBank/DDBJ whole genome shotgun (WGS) entry which is preliminary data.</text>
</comment>
<dbReference type="PANTHER" id="PTHR45331">
    <property type="entry name" value="OXIDOREDUCTASE, IRON-SULPHUR BINDING SUBUNIT-RELATED-RELATED"/>
    <property type="match status" value="1"/>
</dbReference>
<dbReference type="InterPro" id="IPR036884">
    <property type="entry name" value="2Fe-2S-bd_dom_sf"/>
</dbReference>
<dbReference type="EMBL" id="NEVK01000007">
    <property type="protein sequence ID" value="OZI17103.1"/>
    <property type="molecule type" value="Genomic_DNA"/>
</dbReference>
<evidence type="ECO:0000256" key="2">
    <source>
        <dbReference type="ARBA" id="ARBA00022723"/>
    </source>
</evidence>
<dbReference type="FunFam" id="3.10.20.30:FF:000020">
    <property type="entry name" value="Xanthine dehydrogenase iron-sulfur subunit"/>
    <property type="match status" value="1"/>
</dbReference>
<keyword evidence="5" id="KW-0411">Iron-sulfur</keyword>